<feature type="non-terminal residue" evidence="3">
    <location>
        <position position="1"/>
    </location>
</feature>
<dbReference type="Proteomes" id="UP000199514">
    <property type="component" value="Unassembled WGS sequence"/>
</dbReference>
<feature type="region of interest" description="Disordered" evidence="1">
    <location>
        <begin position="11"/>
        <end position="31"/>
    </location>
</feature>
<evidence type="ECO:0000313" key="3">
    <source>
        <dbReference type="EMBL" id="SFD01796.1"/>
    </source>
</evidence>
<reference evidence="3 4" key="1">
    <citation type="submission" date="2016-10" db="EMBL/GenBank/DDBJ databases">
        <authorList>
            <person name="de Groot N.N."/>
        </authorList>
    </citation>
    <scope>NUCLEOTIDE SEQUENCE [LARGE SCALE GENOMIC DNA]</scope>
    <source>
        <strain evidence="3 4">DSM 6793</strain>
    </source>
</reference>
<dbReference type="AlphaFoldDB" id="A0A1I1NWK3"/>
<evidence type="ECO:0000256" key="1">
    <source>
        <dbReference type="SAM" id="MobiDB-lite"/>
    </source>
</evidence>
<accession>A0A1I1NWK3</accession>
<name>A0A1I1NWK3_9BACT</name>
<proteinExistence type="predicted"/>
<dbReference type="OrthoDB" id="9757809at2"/>
<feature type="domain" description="Secretion system C-terminal sorting" evidence="2">
    <location>
        <begin position="278"/>
        <end position="354"/>
    </location>
</feature>
<gene>
    <name evidence="3" type="ORF">SAMN05421780_1221</name>
</gene>
<dbReference type="STRING" id="927664.SAMN05421780_1221"/>
<dbReference type="Gene3D" id="2.60.120.200">
    <property type="match status" value="1"/>
</dbReference>
<dbReference type="NCBIfam" id="TIGR04183">
    <property type="entry name" value="Por_Secre_tail"/>
    <property type="match status" value="1"/>
</dbReference>
<dbReference type="EMBL" id="FOLE01000022">
    <property type="protein sequence ID" value="SFD01796.1"/>
    <property type="molecule type" value="Genomic_DNA"/>
</dbReference>
<evidence type="ECO:0000259" key="2">
    <source>
        <dbReference type="Pfam" id="PF18962"/>
    </source>
</evidence>
<keyword evidence="4" id="KW-1185">Reference proteome</keyword>
<sequence length="356" mass="37194">DNVIGEGWSEAIGGTSVQGDSPWKTGGISGNSTGRVTLSGDSITAWIVSPPTKLYGAPVVTFKAALRTANNGTTLGTFGADDKVAVMISTDCGATWSELFALNGATSPALTAALTTYTVDLANYANQEVRIAFKATDGTDATTSCDVHLDDILLKNNTVLDAGAVQIISPPAVMTPSTNYPVIVRVSNYGSSSFSNYNMTAVVGASSYPGFIFSTVQANSTVEVNLGNYTSPATAGVVTGYAYTEVLGDQEVHNDTTYATFAITPVGVKEVKAKSVAIYPNPNKGSFKIDLANVEGKAAIVRLYSTTGQKVYEGSYHGLNGGQVVEVETEGLPTGMYLLNLEVEGQRFVGKVSIQQ</sequence>
<dbReference type="InterPro" id="IPR026444">
    <property type="entry name" value="Secre_tail"/>
</dbReference>
<organism evidence="3 4">
    <name type="scientific">Flexibacter flexilis DSM 6793</name>
    <dbReference type="NCBI Taxonomy" id="927664"/>
    <lineage>
        <taxon>Bacteria</taxon>
        <taxon>Pseudomonadati</taxon>
        <taxon>Bacteroidota</taxon>
        <taxon>Cytophagia</taxon>
        <taxon>Cytophagales</taxon>
        <taxon>Flexibacteraceae</taxon>
        <taxon>Flexibacter</taxon>
    </lineage>
</organism>
<dbReference type="RefSeq" id="WP_143084044.1">
    <property type="nucleotide sequence ID" value="NZ_FOLE01000022.1"/>
</dbReference>
<dbReference type="Pfam" id="PF18962">
    <property type="entry name" value="Por_Secre_tail"/>
    <property type="match status" value="1"/>
</dbReference>
<evidence type="ECO:0000313" key="4">
    <source>
        <dbReference type="Proteomes" id="UP000199514"/>
    </source>
</evidence>
<protein>
    <submittedName>
        <fullName evidence="3">Por secretion system C-terminal sorting domain-containing protein</fullName>
    </submittedName>
</protein>
<dbReference type="NCBIfam" id="NF038128">
    <property type="entry name" value="choice_anch_J"/>
    <property type="match status" value="1"/>
</dbReference>